<reference evidence="1 2" key="1">
    <citation type="journal article" date="2007" name="Int. J. Syst. Evol. Microbiol.">
        <title>Natronorubrum sulfidifaciens sp. nov., an extremely haloalkaliphilic archaeon isolated from Aiding salt lake in Xin-Jiang, China.</title>
        <authorList>
            <person name="Cui H.L."/>
            <person name="Tohty D."/>
            <person name="Liu H.C."/>
            <person name="Liu S.J."/>
            <person name="Oren A."/>
            <person name="Zhou P.J."/>
        </authorList>
    </citation>
    <scope>NUCLEOTIDE SEQUENCE [LARGE SCALE GENOMIC DNA]</scope>
    <source>
        <strain evidence="1 2">7-3</strain>
    </source>
</reference>
<accession>A0A5P9P4H0</accession>
<sequence>MHVRGSLSQSAITSLLEETTAPIRVACRTPQDHLWMCSLWYRLEDAVDADEDDWRLQCATSARADIVSFLESEPEVAFEVSTNDPPYTGVRGRGTATIEPDPEKETLRALLERYRIGTDSTLAQNLLRAERDEVTITIEPAVVYGWDFSDRMRETGTEA</sequence>
<dbReference type="OrthoDB" id="139492at2157"/>
<proteinExistence type="predicted"/>
<name>A0A5P9P4H0_9EURY</name>
<keyword evidence="2" id="KW-1185">Reference proteome</keyword>
<dbReference type="InterPro" id="IPR012349">
    <property type="entry name" value="Split_barrel_FMN-bd"/>
</dbReference>
<evidence type="ECO:0000313" key="2">
    <source>
        <dbReference type="Proteomes" id="UP000326170"/>
    </source>
</evidence>
<dbReference type="GeneID" id="42301587"/>
<dbReference type="EMBL" id="CP045488">
    <property type="protein sequence ID" value="QFU83033.1"/>
    <property type="molecule type" value="Genomic_DNA"/>
</dbReference>
<organism evidence="1 2">
    <name type="scientific">Natronorubrum aibiense</name>
    <dbReference type="NCBI Taxonomy" id="348826"/>
    <lineage>
        <taxon>Archaea</taxon>
        <taxon>Methanobacteriati</taxon>
        <taxon>Methanobacteriota</taxon>
        <taxon>Stenosarchaea group</taxon>
        <taxon>Halobacteria</taxon>
        <taxon>Halobacteriales</taxon>
        <taxon>Natrialbaceae</taxon>
        <taxon>Natronorubrum</taxon>
    </lineage>
</organism>
<dbReference type="Gene3D" id="2.30.110.10">
    <property type="entry name" value="Electron Transport, Fmn-binding Protein, Chain A"/>
    <property type="match status" value="1"/>
</dbReference>
<dbReference type="SUPFAM" id="SSF50475">
    <property type="entry name" value="FMN-binding split barrel"/>
    <property type="match status" value="1"/>
</dbReference>
<dbReference type="AlphaFoldDB" id="A0A5P9P4H0"/>
<evidence type="ECO:0000313" key="1">
    <source>
        <dbReference type="EMBL" id="QFU83033.1"/>
    </source>
</evidence>
<dbReference type="Proteomes" id="UP000326170">
    <property type="component" value="Chromosome"/>
</dbReference>
<dbReference type="KEGG" id="nas:GCU68_11045"/>
<gene>
    <name evidence="1" type="ORF">GCU68_11045</name>
</gene>
<dbReference type="RefSeq" id="WP_152941586.1">
    <property type="nucleotide sequence ID" value="NZ_CP045488.1"/>
</dbReference>
<protein>
    <submittedName>
        <fullName evidence="1">Pyridoxamine 5'-phosphate oxidase family protein</fullName>
    </submittedName>
</protein>